<reference evidence="1 2" key="1">
    <citation type="submission" date="2018-06" db="EMBL/GenBank/DDBJ databases">
        <title>Phytoactinopolyspora halophila sp. nov., a novel halophilic actinomycete isolated from a saline soil in China.</title>
        <authorList>
            <person name="Tang S.-K."/>
        </authorList>
    </citation>
    <scope>NUCLEOTIDE SEQUENCE [LARGE SCALE GENOMIC DNA]</scope>
    <source>
        <strain evidence="1 2">YIM 96934</strain>
    </source>
</reference>
<name>A0A329QDH1_9ACTN</name>
<dbReference type="InterPro" id="IPR026483">
    <property type="entry name" value="Cas_Csx17"/>
</dbReference>
<protein>
    <submittedName>
        <fullName evidence="1">Type I-U CRISPR-associated protein Csx17</fullName>
    </submittedName>
</protein>
<sequence>MLMPELPLAGYRGTPLGSYLWSLGTLRAVSRLFDSDARGAWRGGQFILHSRFDDVDKLVAEFERAFEPAPVISPWNKEAGFASSTGTKAALLDWVRTSDDPRLGALRRTIAAAESVVDRARERGWGGSGSDFWDKKYKPKVIQMCRNEFPDEALPWLDVATTLTQDAKIAFSRLLGTGGVFGRQELSSTYLARVQTVLTHESSQEWLRSLLTGSETIPYLRDPVGQFDPGRAGGIHSSPFEKKDEAGFANPWAFILTLEGVLLLASAVVRRHGAEYDDAALPFQVRGTTSAFATATDGETVHGEFWAPLWSDPLDLAAVEHLLSEGRADWRGKPARSGLDFARAVANLGVDRGIDTFERFIFADRFGQNPFAVPAGRVAVQRRPGVELLAGLDRWLRDVDRSRSSRGVAAEIHRLEDALFTHASSGSLNDLVDVFVALGRCHEAVARSGHARGRTRPLILRDGRAIAYALQPAVDDDAQLRVALALATAHDPKQPPTLGGIRPYVSPVVDDHGRPAWSERPAPASLAAGLIPALGVAARYRSMPRPNDDTTESEVAPAVRGARIVHTYGMRALAEDVFRLATGHLDEVRTAELLAGFLTVDWSTAQLSPPARRRTTSTGGLDFMLPFSSDQHLDVPNEDGTTSPTLLRPGRAWPAQLRAGRSTDVLRDAARRLRISGVPGVVTPAPTNIESDRLAACLMLAVSDRDRLASLARISTIPSERKEPIHA</sequence>
<proteinExistence type="predicted"/>
<dbReference type="NCBIfam" id="TIGR04113">
    <property type="entry name" value="cas_csx17"/>
    <property type="match status" value="1"/>
</dbReference>
<evidence type="ECO:0000313" key="1">
    <source>
        <dbReference type="EMBL" id="RAW10031.1"/>
    </source>
</evidence>
<dbReference type="EMBL" id="QMIG01000031">
    <property type="protein sequence ID" value="RAW10031.1"/>
    <property type="molecule type" value="Genomic_DNA"/>
</dbReference>
<gene>
    <name evidence="1" type="primary">csx17</name>
    <name evidence="1" type="ORF">DPM12_19745</name>
</gene>
<dbReference type="Proteomes" id="UP000250462">
    <property type="component" value="Unassembled WGS sequence"/>
</dbReference>
<dbReference type="AlphaFoldDB" id="A0A329QDH1"/>
<evidence type="ECO:0000313" key="2">
    <source>
        <dbReference type="Proteomes" id="UP000250462"/>
    </source>
</evidence>
<organism evidence="1 2">
    <name type="scientific">Phytoactinopolyspora halophila</name>
    <dbReference type="NCBI Taxonomy" id="1981511"/>
    <lineage>
        <taxon>Bacteria</taxon>
        <taxon>Bacillati</taxon>
        <taxon>Actinomycetota</taxon>
        <taxon>Actinomycetes</taxon>
        <taxon>Jiangellales</taxon>
        <taxon>Jiangellaceae</taxon>
        <taxon>Phytoactinopolyspora</taxon>
    </lineage>
</organism>
<keyword evidence="2" id="KW-1185">Reference proteome</keyword>
<accession>A0A329QDH1</accession>
<comment type="caution">
    <text evidence="1">The sequence shown here is derived from an EMBL/GenBank/DDBJ whole genome shotgun (WGS) entry which is preliminary data.</text>
</comment>